<protein>
    <submittedName>
        <fullName evidence="1">Uncharacterized protein</fullName>
    </submittedName>
</protein>
<organism evidence="1 2">
    <name type="scientific">Auriscalpium vulgare</name>
    <dbReference type="NCBI Taxonomy" id="40419"/>
    <lineage>
        <taxon>Eukaryota</taxon>
        <taxon>Fungi</taxon>
        <taxon>Dikarya</taxon>
        <taxon>Basidiomycota</taxon>
        <taxon>Agaricomycotina</taxon>
        <taxon>Agaricomycetes</taxon>
        <taxon>Russulales</taxon>
        <taxon>Auriscalpiaceae</taxon>
        <taxon>Auriscalpium</taxon>
    </lineage>
</organism>
<sequence length="288" mass="30732">MLRVPLRLHVRHLSVPAPRANTRSFVSSVLLSRNWESDTVAELKQEAKKRGLPVKGTKATLISRIQEHDQRTAHSFAAPESPAQTREASTAAVPQAPPPQAPPAVFSKQTLDIKLPDLSAPPPEQEVQIPFTPDFWESSRVKKVLAPEPVEPITPKLIVVGGESTYPGGSPSHNLLPAVEHLGAESAPSASSGPTGLWGDIAEDIGLPTKVELASVKEAQKALLDGLIPETTTSTGQGKSHERTLDREEVRGVYVILGVLTGSWLLAGALKKKSAFAEHAEDTHAASA</sequence>
<name>A0ACB8SCC1_9AGAM</name>
<dbReference type="Proteomes" id="UP000814033">
    <property type="component" value="Unassembled WGS sequence"/>
</dbReference>
<evidence type="ECO:0000313" key="1">
    <source>
        <dbReference type="EMBL" id="KAI0054133.1"/>
    </source>
</evidence>
<proteinExistence type="predicted"/>
<evidence type="ECO:0000313" key="2">
    <source>
        <dbReference type="Proteomes" id="UP000814033"/>
    </source>
</evidence>
<accession>A0ACB8SCC1</accession>
<comment type="caution">
    <text evidence="1">The sequence shown here is derived from an EMBL/GenBank/DDBJ whole genome shotgun (WGS) entry which is preliminary data.</text>
</comment>
<dbReference type="EMBL" id="MU275838">
    <property type="protein sequence ID" value="KAI0054133.1"/>
    <property type="molecule type" value="Genomic_DNA"/>
</dbReference>
<reference evidence="1" key="1">
    <citation type="submission" date="2021-02" db="EMBL/GenBank/DDBJ databases">
        <authorList>
            <consortium name="DOE Joint Genome Institute"/>
            <person name="Ahrendt S."/>
            <person name="Looney B.P."/>
            <person name="Miyauchi S."/>
            <person name="Morin E."/>
            <person name="Drula E."/>
            <person name="Courty P.E."/>
            <person name="Chicoki N."/>
            <person name="Fauchery L."/>
            <person name="Kohler A."/>
            <person name="Kuo A."/>
            <person name="Labutti K."/>
            <person name="Pangilinan J."/>
            <person name="Lipzen A."/>
            <person name="Riley R."/>
            <person name="Andreopoulos W."/>
            <person name="He G."/>
            <person name="Johnson J."/>
            <person name="Barry K.W."/>
            <person name="Grigoriev I.V."/>
            <person name="Nagy L."/>
            <person name="Hibbett D."/>
            <person name="Henrissat B."/>
            <person name="Matheny P.B."/>
            <person name="Labbe J."/>
            <person name="Martin F."/>
        </authorList>
    </citation>
    <scope>NUCLEOTIDE SEQUENCE</scope>
    <source>
        <strain evidence="1">FP105234-sp</strain>
    </source>
</reference>
<gene>
    <name evidence="1" type="ORF">FA95DRAFT_1551941</name>
</gene>
<reference evidence="1" key="2">
    <citation type="journal article" date="2022" name="New Phytol.">
        <title>Evolutionary transition to the ectomycorrhizal habit in the genomes of a hyperdiverse lineage of mushroom-forming fungi.</title>
        <authorList>
            <person name="Looney B."/>
            <person name="Miyauchi S."/>
            <person name="Morin E."/>
            <person name="Drula E."/>
            <person name="Courty P.E."/>
            <person name="Kohler A."/>
            <person name="Kuo A."/>
            <person name="LaButti K."/>
            <person name="Pangilinan J."/>
            <person name="Lipzen A."/>
            <person name="Riley R."/>
            <person name="Andreopoulos W."/>
            <person name="He G."/>
            <person name="Johnson J."/>
            <person name="Nolan M."/>
            <person name="Tritt A."/>
            <person name="Barry K.W."/>
            <person name="Grigoriev I.V."/>
            <person name="Nagy L.G."/>
            <person name="Hibbett D."/>
            <person name="Henrissat B."/>
            <person name="Matheny P.B."/>
            <person name="Labbe J."/>
            <person name="Martin F.M."/>
        </authorList>
    </citation>
    <scope>NUCLEOTIDE SEQUENCE</scope>
    <source>
        <strain evidence="1">FP105234-sp</strain>
    </source>
</reference>
<keyword evidence="2" id="KW-1185">Reference proteome</keyword>